<dbReference type="PANTHER" id="PTHR47829:SF1">
    <property type="entry name" value="HAD FAMILY PHOSPHATASE"/>
    <property type="match status" value="1"/>
</dbReference>
<dbReference type="Proteomes" id="UP000799291">
    <property type="component" value="Unassembled WGS sequence"/>
</dbReference>
<evidence type="ECO:0000313" key="2">
    <source>
        <dbReference type="Proteomes" id="UP000799291"/>
    </source>
</evidence>
<dbReference type="Gene3D" id="3.40.50.1000">
    <property type="entry name" value="HAD superfamily/HAD-like"/>
    <property type="match status" value="1"/>
</dbReference>
<evidence type="ECO:0000313" key="1">
    <source>
        <dbReference type="EMBL" id="KAF2686727.1"/>
    </source>
</evidence>
<dbReference type="InterPro" id="IPR052898">
    <property type="entry name" value="ACAD10-like"/>
</dbReference>
<dbReference type="OrthoDB" id="1694274at2759"/>
<dbReference type="InterPro" id="IPR036412">
    <property type="entry name" value="HAD-like_sf"/>
</dbReference>
<organism evidence="1 2">
    <name type="scientific">Lentithecium fluviatile CBS 122367</name>
    <dbReference type="NCBI Taxonomy" id="1168545"/>
    <lineage>
        <taxon>Eukaryota</taxon>
        <taxon>Fungi</taxon>
        <taxon>Dikarya</taxon>
        <taxon>Ascomycota</taxon>
        <taxon>Pezizomycotina</taxon>
        <taxon>Dothideomycetes</taxon>
        <taxon>Pleosporomycetidae</taxon>
        <taxon>Pleosporales</taxon>
        <taxon>Massarineae</taxon>
        <taxon>Lentitheciaceae</taxon>
        <taxon>Lentithecium</taxon>
    </lineage>
</organism>
<dbReference type="SFLD" id="SFLDG01129">
    <property type="entry name" value="C1.5:_HAD__Beta-PGM__Phosphata"/>
    <property type="match status" value="1"/>
</dbReference>
<dbReference type="InterPro" id="IPR023198">
    <property type="entry name" value="PGP-like_dom2"/>
</dbReference>
<keyword evidence="2" id="KW-1185">Reference proteome</keyword>
<protein>
    <submittedName>
        <fullName evidence="1">HAD-like protein</fullName>
    </submittedName>
</protein>
<name>A0A6G1J865_9PLEO</name>
<dbReference type="AlphaFoldDB" id="A0A6G1J865"/>
<proteinExistence type="predicted"/>
<accession>A0A6G1J865</accession>
<dbReference type="Pfam" id="PF00702">
    <property type="entry name" value="Hydrolase"/>
    <property type="match status" value="1"/>
</dbReference>
<dbReference type="SUPFAM" id="SSF56784">
    <property type="entry name" value="HAD-like"/>
    <property type="match status" value="1"/>
</dbReference>
<dbReference type="SFLD" id="SFLDS00003">
    <property type="entry name" value="Haloacid_Dehalogenase"/>
    <property type="match status" value="1"/>
</dbReference>
<dbReference type="InterPro" id="IPR023214">
    <property type="entry name" value="HAD_sf"/>
</dbReference>
<dbReference type="Gene3D" id="1.10.150.240">
    <property type="entry name" value="Putative phosphatase, domain 2"/>
    <property type="match status" value="1"/>
</dbReference>
<dbReference type="PANTHER" id="PTHR47829">
    <property type="entry name" value="HYDROLASE, PUTATIVE (AFU_ORTHOLOGUE AFUA_1G12880)-RELATED"/>
    <property type="match status" value="1"/>
</dbReference>
<gene>
    <name evidence="1" type="ORF">K458DRAFT_429684</name>
</gene>
<dbReference type="EMBL" id="MU005576">
    <property type="protein sequence ID" value="KAF2686727.1"/>
    <property type="molecule type" value="Genomic_DNA"/>
</dbReference>
<reference evidence="1" key="1">
    <citation type="journal article" date="2020" name="Stud. Mycol.">
        <title>101 Dothideomycetes genomes: a test case for predicting lifestyles and emergence of pathogens.</title>
        <authorList>
            <person name="Haridas S."/>
            <person name="Albert R."/>
            <person name="Binder M."/>
            <person name="Bloem J."/>
            <person name="Labutti K."/>
            <person name="Salamov A."/>
            <person name="Andreopoulos B."/>
            <person name="Baker S."/>
            <person name="Barry K."/>
            <person name="Bills G."/>
            <person name="Bluhm B."/>
            <person name="Cannon C."/>
            <person name="Castanera R."/>
            <person name="Culley D."/>
            <person name="Daum C."/>
            <person name="Ezra D."/>
            <person name="Gonzalez J."/>
            <person name="Henrissat B."/>
            <person name="Kuo A."/>
            <person name="Liang C."/>
            <person name="Lipzen A."/>
            <person name="Lutzoni F."/>
            <person name="Magnuson J."/>
            <person name="Mondo S."/>
            <person name="Nolan M."/>
            <person name="Ohm R."/>
            <person name="Pangilinan J."/>
            <person name="Park H.-J."/>
            <person name="Ramirez L."/>
            <person name="Alfaro M."/>
            <person name="Sun H."/>
            <person name="Tritt A."/>
            <person name="Yoshinaga Y."/>
            <person name="Zwiers L.-H."/>
            <person name="Turgeon B."/>
            <person name="Goodwin S."/>
            <person name="Spatafora J."/>
            <person name="Crous P."/>
            <person name="Grigoriev I."/>
        </authorList>
    </citation>
    <scope>NUCLEOTIDE SEQUENCE</scope>
    <source>
        <strain evidence="1">CBS 122367</strain>
    </source>
</reference>
<sequence length="282" mass="31445">MAPPKAILFDIGGVCVISPFQAILDYEITNHIPIGYINYAIQKGPYDTGAWQLIERGETELNDAWFSSFKAQLSKQDVWKEYWTKQSVKNSAGGVPGAAVQQPPRVPEIDAKKLFWSMMRISRAPDPWMYPALKKLRESGRFVLGALSNTVHFPTGIADDEGTVFDKSLVHEPHPNPHANDSTDIRDCFDVFLSSAHIGLRKPEPKAYELAVRELGRIAEERGMGKVDAKDVLFLDDIGINLKFARQSGLRTIKVDLGRTKDAVNELEAEAGIPLLDERSKL</sequence>